<dbReference type="EMBL" id="KV863600">
    <property type="protein sequence ID" value="ONK55296.1"/>
    <property type="molecule type" value="Genomic_DNA"/>
</dbReference>
<evidence type="ECO:0000313" key="1">
    <source>
        <dbReference type="EMBL" id="ONK55296.1"/>
    </source>
</evidence>
<sequence>MDITMNKLRLARKRCIADYSLPRCLRVCSSRKAAKSRDGKLKAGGQAASAAKGGCQKEDWRRVQDRRWRVAQRCSGSCAGPADAGKRVRLSRRCSGRSGFWQASTQMLSVLEDGEPGLVEITDARHQTADSSAPGAQPATSAFAVRWWCERRRGQRTRLRSRGRAVADDHSWFGGVP</sequence>
<dbReference type="Gramene" id="ONK55296">
    <property type="protein sequence ID" value="ONK55296"/>
    <property type="gene ID" value="A4U43_UnF5460"/>
</dbReference>
<reference evidence="2" key="1">
    <citation type="journal article" date="2017" name="Nat. Commun.">
        <title>The asparagus genome sheds light on the origin and evolution of a young Y chromosome.</title>
        <authorList>
            <person name="Harkess A."/>
            <person name="Zhou J."/>
            <person name="Xu C."/>
            <person name="Bowers J.E."/>
            <person name="Van der Hulst R."/>
            <person name="Ayyampalayam S."/>
            <person name="Mercati F."/>
            <person name="Riccardi P."/>
            <person name="McKain M.R."/>
            <person name="Kakrana A."/>
            <person name="Tang H."/>
            <person name="Ray J."/>
            <person name="Groenendijk J."/>
            <person name="Arikit S."/>
            <person name="Mathioni S.M."/>
            <person name="Nakano M."/>
            <person name="Shan H."/>
            <person name="Telgmann-Rauber A."/>
            <person name="Kanno A."/>
            <person name="Yue Z."/>
            <person name="Chen H."/>
            <person name="Li W."/>
            <person name="Chen Y."/>
            <person name="Xu X."/>
            <person name="Zhang Y."/>
            <person name="Luo S."/>
            <person name="Chen H."/>
            <person name="Gao J."/>
            <person name="Mao Z."/>
            <person name="Pires J.C."/>
            <person name="Luo M."/>
            <person name="Kudrna D."/>
            <person name="Wing R.A."/>
            <person name="Meyers B.C."/>
            <person name="Yi K."/>
            <person name="Kong H."/>
            <person name="Lavrijsen P."/>
            <person name="Sunseri F."/>
            <person name="Falavigna A."/>
            <person name="Ye Y."/>
            <person name="Leebens-Mack J.H."/>
            <person name="Chen G."/>
        </authorList>
    </citation>
    <scope>NUCLEOTIDE SEQUENCE [LARGE SCALE GENOMIC DNA]</scope>
    <source>
        <strain evidence="2">cv. DH0086</strain>
    </source>
</reference>
<name>A0A1R3L6Q9_ASPOF</name>
<dbReference type="AlphaFoldDB" id="A0A1R3L6Q9"/>
<organism evidence="1 2">
    <name type="scientific">Asparagus officinalis</name>
    <name type="common">Garden asparagus</name>
    <dbReference type="NCBI Taxonomy" id="4686"/>
    <lineage>
        <taxon>Eukaryota</taxon>
        <taxon>Viridiplantae</taxon>
        <taxon>Streptophyta</taxon>
        <taxon>Embryophyta</taxon>
        <taxon>Tracheophyta</taxon>
        <taxon>Spermatophyta</taxon>
        <taxon>Magnoliopsida</taxon>
        <taxon>Liliopsida</taxon>
        <taxon>Asparagales</taxon>
        <taxon>Asparagaceae</taxon>
        <taxon>Asparagoideae</taxon>
        <taxon>Asparagus</taxon>
    </lineage>
</organism>
<dbReference type="Proteomes" id="UP000243459">
    <property type="component" value="Unassembled WGS sequence"/>
</dbReference>
<accession>A0A1R3L6Q9</accession>
<protein>
    <submittedName>
        <fullName evidence="1">Uncharacterized protein</fullName>
    </submittedName>
</protein>
<evidence type="ECO:0000313" key="2">
    <source>
        <dbReference type="Proteomes" id="UP000243459"/>
    </source>
</evidence>
<keyword evidence="2" id="KW-1185">Reference proteome</keyword>
<gene>
    <name evidence="1" type="ORF">A4U43_UnF5460</name>
</gene>
<proteinExistence type="predicted"/>